<organism evidence="2 3">
    <name type="scientific">Effrenium voratum</name>
    <dbReference type="NCBI Taxonomy" id="2562239"/>
    <lineage>
        <taxon>Eukaryota</taxon>
        <taxon>Sar</taxon>
        <taxon>Alveolata</taxon>
        <taxon>Dinophyceae</taxon>
        <taxon>Suessiales</taxon>
        <taxon>Symbiodiniaceae</taxon>
        <taxon>Effrenium</taxon>
    </lineage>
</organism>
<accession>A0AA36N6U2</accession>
<sequence>PFLRLETCRGVDPTIAPFLEAMEITEPVQLVPTNEPEVEREEAIGIPEPVRLVPTNEPEVDRKEACSTARANERARSQEEGGCGNQGSCAADAGGQCQPS</sequence>
<reference evidence="2" key="1">
    <citation type="submission" date="2023-08" db="EMBL/GenBank/DDBJ databases">
        <authorList>
            <person name="Chen Y."/>
            <person name="Shah S."/>
            <person name="Dougan E. K."/>
            <person name="Thang M."/>
            <person name="Chan C."/>
        </authorList>
    </citation>
    <scope>NUCLEOTIDE SEQUENCE</scope>
</reference>
<proteinExistence type="predicted"/>
<feature type="compositionally biased region" description="Basic and acidic residues" evidence="1">
    <location>
        <begin position="68"/>
        <end position="79"/>
    </location>
</feature>
<evidence type="ECO:0000313" key="2">
    <source>
        <dbReference type="EMBL" id="CAJ1394669.1"/>
    </source>
</evidence>
<gene>
    <name evidence="2" type="ORF">EVOR1521_LOCUS19280</name>
</gene>
<evidence type="ECO:0000313" key="3">
    <source>
        <dbReference type="Proteomes" id="UP001178507"/>
    </source>
</evidence>
<dbReference type="Proteomes" id="UP001178507">
    <property type="component" value="Unassembled WGS sequence"/>
</dbReference>
<evidence type="ECO:0000256" key="1">
    <source>
        <dbReference type="SAM" id="MobiDB-lite"/>
    </source>
</evidence>
<keyword evidence="3" id="KW-1185">Reference proteome</keyword>
<name>A0AA36N6U2_9DINO</name>
<feature type="region of interest" description="Disordered" evidence="1">
    <location>
        <begin position="68"/>
        <end position="100"/>
    </location>
</feature>
<dbReference type="AlphaFoldDB" id="A0AA36N6U2"/>
<protein>
    <submittedName>
        <fullName evidence="2">Uncharacterized protein</fullName>
    </submittedName>
</protein>
<dbReference type="EMBL" id="CAUJNA010002902">
    <property type="protein sequence ID" value="CAJ1394669.1"/>
    <property type="molecule type" value="Genomic_DNA"/>
</dbReference>
<comment type="caution">
    <text evidence="2">The sequence shown here is derived from an EMBL/GenBank/DDBJ whole genome shotgun (WGS) entry which is preliminary data.</text>
</comment>
<feature type="non-terminal residue" evidence="2">
    <location>
        <position position="100"/>
    </location>
</feature>